<keyword evidence="2" id="KW-1185">Reference proteome</keyword>
<name>A0A8S4SJT4_9NEOP</name>
<protein>
    <submittedName>
        <fullName evidence="1">Jg8838 protein</fullName>
    </submittedName>
</protein>
<comment type="caution">
    <text evidence="1">The sequence shown here is derived from an EMBL/GenBank/DDBJ whole genome shotgun (WGS) entry which is preliminary data.</text>
</comment>
<proteinExistence type="predicted"/>
<dbReference type="Proteomes" id="UP000838756">
    <property type="component" value="Unassembled WGS sequence"/>
</dbReference>
<organism evidence="1 2">
    <name type="scientific">Pararge aegeria aegeria</name>
    <dbReference type="NCBI Taxonomy" id="348720"/>
    <lineage>
        <taxon>Eukaryota</taxon>
        <taxon>Metazoa</taxon>
        <taxon>Ecdysozoa</taxon>
        <taxon>Arthropoda</taxon>
        <taxon>Hexapoda</taxon>
        <taxon>Insecta</taxon>
        <taxon>Pterygota</taxon>
        <taxon>Neoptera</taxon>
        <taxon>Endopterygota</taxon>
        <taxon>Lepidoptera</taxon>
        <taxon>Glossata</taxon>
        <taxon>Ditrysia</taxon>
        <taxon>Papilionoidea</taxon>
        <taxon>Nymphalidae</taxon>
        <taxon>Satyrinae</taxon>
        <taxon>Satyrini</taxon>
        <taxon>Parargina</taxon>
        <taxon>Pararge</taxon>
    </lineage>
</organism>
<dbReference type="EMBL" id="CAKXAJ010026328">
    <property type="protein sequence ID" value="CAH2266934.1"/>
    <property type="molecule type" value="Genomic_DNA"/>
</dbReference>
<reference evidence="1" key="1">
    <citation type="submission" date="2022-03" db="EMBL/GenBank/DDBJ databases">
        <authorList>
            <person name="Lindestad O."/>
        </authorList>
    </citation>
    <scope>NUCLEOTIDE SEQUENCE</scope>
</reference>
<gene>
    <name evidence="1" type="primary">jg8838</name>
    <name evidence="1" type="ORF">PAEG_LOCUS25532</name>
</gene>
<sequence length="73" mass="8427">MDDNKPKNIITARHLLATRRQHSGETIDSYLQALKLLARECEFESVDAETNMKDNIGVLLSLESYRRKFANVF</sequence>
<accession>A0A8S4SJT4</accession>
<dbReference type="OrthoDB" id="6886258at2759"/>
<evidence type="ECO:0000313" key="2">
    <source>
        <dbReference type="Proteomes" id="UP000838756"/>
    </source>
</evidence>
<evidence type="ECO:0000313" key="1">
    <source>
        <dbReference type="EMBL" id="CAH2266934.1"/>
    </source>
</evidence>
<dbReference type="AlphaFoldDB" id="A0A8S4SJT4"/>